<feature type="domain" description="MI" evidence="5">
    <location>
        <begin position="1"/>
        <end position="88"/>
    </location>
</feature>
<protein>
    <recommendedName>
        <fullName evidence="5">MI domain-containing protein</fullName>
    </recommendedName>
</protein>
<evidence type="ECO:0000256" key="3">
    <source>
        <dbReference type="ARBA" id="ARBA00022845"/>
    </source>
</evidence>
<accession>A0A2N9J2N0</accession>
<dbReference type="GO" id="GO:0003729">
    <property type="term" value="F:mRNA binding"/>
    <property type="evidence" value="ECO:0007669"/>
    <property type="project" value="TreeGrafter"/>
</dbReference>
<evidence type="ECO:0000256" key="4">
    <source>
        <dbReference type="ARBA" id="ARBA00022917"/>
    </source>
</evidence>
<dbReference type="FunFam" id="1.25.40.180:FF:000034">
    <property type="entry name" value="Eukaryotic translation initiation factor 4G"/>
    <property type="match status" value="1"/>
</dbReference>
<reference evidence="6" key="1">
    <citation type="submission" date="2018-02" db="EMBL/GenBank/DDBJ databases">
        <authorList>
            <person name="Cohen D.B."/>
            <person name="Kent A.D."/>
        </authorList>
    </citation>
    <scope>NUCLEOTIDE SEQUENCE</scope>
</reference>
<evidence type="ECO:0000259" key="5">
    <source>
        <dbReference type="PROSITE" id="PS51366"/>
    </source>
</evidence>
<dbReference type="GO" id="GO:0006417">
    <property type="term" value="P:regulation of translation"/>
    <property type="evidence" value="ECO:0007669"/>
    <property type="project" value="UniProtKB-KW"/>
</dbReference>
<evidence type="ECO:0000256" key="2">
    <source>
        <dbReference type="ARBA" id="ARBA00022540"/>
    </source>
</evidence>
<keyword evidence="4" id="KW-0648">Protein biosynthesis</keyword>
<dbReference type="GO" id="GO:0003743">
    <property type="term" value="F:translation initiation factor activity"/>
    <property type="evidence" value="ECO:0007669"/>
    <property type="project" value="UniProtKB-KW"/>
</dbReference>
<dbReference type="Gene3D" id="1.25.40.180">
    <property type="match status" value="1"/>
</dbReference>
<dbReference type="GO" id="GO:0016281">
    <property type="term" value="C:eukaryotic translation initiation factor 4F complex"/>
    <property type="evidence" value="ECO:0007669"/>
    <property type="project" value="TreeGrafter"/>
</dbReference>
<comment type="similarity">
    <text evidence="1">Belongs to the eukaryotic initiation factor 4G family.</text>
</comment>
<dbReference type="PANTHER" id="PTHR23253">
    <property type="entry name" value="EUKARYOTIC TRANSLATION INITIATION FACTOR 4 GAMMA"/>
    <property type="match status" value="1"/>
</dbReference>
<proteinExistence type="inferred from homology"/>
<dbReference type="Pfam" id="PF02847">
    <property type="entry name" value="MA3"/>
    <property type="match status" value="1"/>
</dbReference>
<name>A0A2N9J2N0_FAGSY</name>
<dbReference type="EMBL" id="OIVN01006360">
    <property type="protein sequence ID" value="SPD31442.1"/>
    <property type="molecule type" value="Genomic_DNA"/>
</dbReference>
<keyword evidence="3" id="KW-0810">Translation regulation</keyword>
<dbReference type="SUPFAM" id="SSF48371">
    <property type="entry name" value="ARM repeat"/>
    <property type="match status" value="1"/>
</dbReference>
<dbReference type="PANTHER" id="PTHR23253:SF9">
    <property type="entry name" value="EUKARYOTIC TRANSLATION INITIATION FACTOR 4 GAMMA 2"/>
    <property type="match status" value="1"/>
</dbReference>
<keyword evidence="2" id="KW-0396">Initiation factor</keyword>
<gene>
    <name evidence="6" type="ORF">FSB_LOCUS59324</name>
</gene>
<dbReference type="InterPro" id="IPR016024">
    <property type="entry name" value="ARM-type_fold"/>
</dbReference>
<sequence>MISQWVTDSFERKEMEREVLAKLLVTLTKSRDGVLTQDQLIKGFESVLTTLEDAVNDAPKAPEFLGRIFAKVITENVIPLRDIGQLIHKGGEEPGCLLKFGLAADVLGNTFEVIKSEKGDSVLKELRTSSNLRIEDFRPPEPNRSRILDQFI</sequence>
<organism evidence="6">
    <name type="scientific">Fagus sylvatica</name>
    <name type="common">Beechnut</name>
    <dbReference type="NCBI Taxonomy" id="28930"/>
    <lineage>
        <taxon>Eukaryota</taxon>
        <taxon>Viridiplantae</taxon>
        <taxon>Streptophyta</taxon>
        <taxon>Embryophyta</taxon>
        <taxon>Tracheophyta</taxon>
        <taxon>Spermatophyta</taxon>
        <taxon>Magnoliopsida</taxon>
        <taxon>eudicotyledons</taxon>
        <taxon>Gunneridae</taxon>
        <taxon>Pentapetalae</taxon>
        <taxon>rosids</taxon>
        <taxon>fabids</taxon>
        <taxon>Fagales</taxon>
        <taxon>Fagaceae</taxon>
        <taxon>Fagus</taxon>
    </lineage>
</organism>
<dbReference type="AlphaFoldDB" id="A0A2N9J2N0"/>
<dbReference type="InterPro" id="IPR003891">
    <property type="entry name" value="Initiation_fac_eIF4g_MI"/>
</dbReference>
<evidence type="ECO:0000313" key="6">
    <source>
        <dbReference type="EMBL" id="SPD31442.1"/>
    </source>
</evidence>
<dbReference type="PROSITE" id="PS51366">
    <property type="entry name" value="MI"/>
    <property type="match status" value="1"/>
</dbReference>
<evidence type="ECO:0000256" key="1">
    <source>
        <dbReference type="ARBA" id="ARBA00005775"/>
    </source>
</evidence>